<dbReference type="EMBL" id="AMZH03004856">
    <property type="protein sequence ID" value="RRT67960.1"/>
    <property type="molecule type" value="Genomic_DNA"/>
</dbReference>
<accession>A0A426ZVI9</accession>
<gene>
    <name evidence="1" type="ORF">B296_00017965</name>
</gene>
<sequence>MVVYSRGRRKNRIYRRVGRRLTEWWLGLIEASNTLTHQYGLMWDAILIGFWGLVRRIVDRRYDAMSKWCCIKGRLRFAEVATDIAQVSRRADVVLGLTRLADALSRHGPRVGMIRVS</sequence>
<dbReference type="AlphaFoldDB" id="A0A426ZVI9"/>
<evidence type="ECO:0000313" key="2">
    <source>
        <dbReference type="Proteomes" id="UP000287651"/>
    </source>
</evidence>
<organism evidence="1 2">
    <name type="scientific">Ensete ventricosum</name>
    <name type="common">Abyssinian banana</name>
    <name type="synonym">Musa ensete</name>
    <dbReference type="NCBI Taxonomy" id="4639"/>
    <lineage>
        <taxon>Eukaryota</taxon>
        <taxon>Viridiplantae</taxon>
        <taxon>Streptophyta</taxon>
        <taxon>Embryophyta</taxon>
        <taxon>Tracheophyta</taxon>
        <taxon>Spermatophyta</taxon>
        <taxon>Magnoliopsida</taxon>
        <taxon>Liliopsida</taxon>
        <taxon>Zingiberales</taxon>
        <taxon>Musaceae</taxon>
        <taxon>Ensete</taxon>
    </lineage>
</organism>
<name>A0A426ZVI9_ENSVE</name>
<reference evidence="1 2" key="1">
    <citation type="journal article" date="2014" name="Agronomy (Basel)">
        <title>A Draft Genome Sequence for Ensete ventricosum, the Drought-Tolerant Tree Against Hunger.</title>
        <authorList>
            <person name="Harrison J."/>
            <person name="Moore K.A."/>
            <person name="Paszkiewicz K."/>
            <person name="Jones T."/>
            <person name="Grant M."/>
            <person name="Ambacheew D."/>
            <person name="Muzemil S."/>
            <person name="Studholme D.J."/>
        </authorList>
    </citation>
    <scope>NUCLEOTIDE SEQUENCE [LARGE SCALE GENOMIC DNA]</scope>
</reference>
<evidence type="ECO:0000313" key="1">
    <source>
        <dbReference type="EMBL" id="RRT67960.1"/>
    </source>
</evidence>
<protein>
    <submittedName>
        <fullName evidence="1">Uncharacterized protein</fullName>
    </submittedName>
</protein>
<comment type="caution">
    <text evidence="1">The sequence shown here is derived from an EMBL/GenBank/DDBJ whole genome shotgun (WGS) entry which is preliminary data.</text>
</comment>
<dbReference type="Proteomes" id="UP000287651">
    <property type="component" value="Unassembled WGS sequence"/>
</dbReference>
<proteinExistence type="predicted"/>